<dbReference type="AlphaFoldDB" id="A0A2A2JYM5"/>
<evidence type="ECO:0008006" key="4">
    <source>
        <dbReference type="Google" id="ProtNLM"/>
    </source>
</evidence>
<protein>
    <recommendedName>
        <fullName evidence="4">Accessory factor UbiK family protein</fullName>
    </recommendedName>
</protein>
<dbReference type="Pfam" id="PF04380">
    <property type="entry name" value="BMFP"/>
    <property type="match status" value="1"/>
</dbReference>
<dbReference type="InterPro" id="IPR007475">
    <property type="entry name" value="UbiK"/>
</dbReference>
<feature type="region of interest" description="Disordered" evidence="1">
    <location>
        <begin position="1"/>
        <end position="25"/>
    </location>
</feature>
<reference evidence="2 3" key="1">
    <citation type="journal article" date="2017" name="Curr. Biol.">
        <title>Genome architecture and evolution of a unichromosomal asexual nematode.</title>
        <authorList>
            <person name="Fradin H."/>
            <person name="Zegar C."/>
            <person name="Gutwein M."/>
            <person name="Lucas J."/>
            <person name="Kovtun M."/>
            <person name="Corcoran D."/>
            <person name="Baugh L.R."/>
            <person name="Kiontke K."/>
            <person name="Gunsalus K."/>
            <person name="Fitch D.H."/>
            <person name="Piano F."/>
        </authorList>
    </citation>
    <scope>NUCLEOTIDE SEQUENCE [LARGE SCALE GENOMIC DNA]</scope>
    <source>
        <strain evidence="2">PF1309</strain>
    </source>
</reference>
<keyword evidence="3" id="KW-1185">Reference proteome</keyword>
<dbReference type="OrthoDB" id="10255359at2759"/>
<evidence type="ECO:0000313" key="2">
    <source>
        <dbReference type="EMBL" id="PAV66827.1"/>
    </source>
</evidence>
<proteinExistence type="predicted"/>
<evidence type="ECO:0000256" key="1">
    <source>
        <dbReference type="SAM" id="MobiDB-lite"/>
    </source>
</evidence>
<organism evidence="2 3">
    <name type="scientific">Diploscapter pachys</name>
    <dbReference type="NCBI Taxonomy" id="2018661"/>
    <lineage>
        <taxon>Eukaryota</taxon>
        <taxon>Metazoa</taxon>
        <taxon>Ecdysozoa</taxon>
        <taxon>Nematoda</taxon>
        <taxon>Chromadorea</taxon>
        <taxon>Rhabditida</taxon>
        <taxon>Rhabditina</taxon>
        <taxon>Rhabditomorpha</taxon>
        <taxon>Rhabditoidea</taxon>
        <taxon>Rhabditidae</taxon>
        <taxon>Diploscapter</taxon>
    </lineage>
</organism>
<comment type="caution">
    <text evidence="2">The sequence shown here is derived from an EMBL/GenBank/DDBJ whole genome shotgun (WGS) entry which is preliminary data.</text>
</comment>
<dbReference type="EMBL" id="LIAE01010033">
    <property type="protein sequence ID" value="PAV66827.1"/>
    <property type="molecule type" value="Genomic_DNA"/>
</dbReference>
<dbReference type="Proteomes" id="UP000218231">
    <property type="component" value="Unassembled WGS sequence"/>
</dbReference>
<sequence length="214" mass="22644">MGVSRRLDVAVHPAGPGGRADPACARRARAGAGAGGVRGAVRPQPRLDAAVLRRASYRRGARRDRCDAAAVDRHNGVVRADSYRCGVADGALYGVDQLCGRADLADRPAQPRCCDDTHAYVPGTEDMQSDNRLFDDFVKLMNGAAGTLAGVGREAESGARARMREWIGGLDFVSRDEFEVVKAMAVAARDENDALKARIEALEAKLATSAAPVA</sequence>
<gene>
    <name evidence="2" type="ORF">WR25_06522</name>
</gene>
<name>A0A2A2JYM5_9BILA</name>
<dbReference type="STRING" id="2018661.A0A2A2JYM5"/>
<evidence type="ECO:0000313" key="3">
    <source>
        <dbReference type="Proteomes" id="UP000218231"/>
    </source>
</evidence>
<accession>A0A2A2JYM5</accession>